<dbReference type="PANTHER" id="PTHR10266">
    <property type="entry name" value="CYTOCHROME C1"/>
    <property type="match status" value="1"/>
</dbReference>
<organism evidence="11">
    <name type="scientific">Hellea balneolensis</name>
    <dbReference type="NCBI Taxonomy" id="287478"/>
    <lineage>
        <taxon>Bacteria</taxon>
        <taxon>Pseudomonadati</taxon>
        <taxon>Pseudomonadota</taxon>
        <taxon>Alphaproteobacteria</taxon>
        <taxon>Maricaulales</taxon>
        <taxon>Robiginitomaculaceae</taxon>
        <taxon>Hellea</taxon>
    </lineage>
</organism>
<dbReference type="GO" id="GO:0046872">
    <property type="term" value="F:metal ion binding"/>
    <property type="evidence" value="ECO:0007669"/>
    <property type="project" value="UniProtKB-KW"/>
</dbReference>
<accession>A0A7C5QRD0</accession>
<keyword evidence="5 9" id="KW-0479">Metal-binding</keyword>
<sequence>MAFGALGAGVNASASGGEGTEIQHLDWGFNGPFGKYDRYAMQRGYKVYREVCASCHALEHLSFRHLGEKGGP</sequence>
<dbReference type="Proteomes" id="UP000885830">
    <property type="component" value="Unassembled WGS sequence"/>
</dbReference>
<keyword evidence="8" id="KW-0472">Membrane</keyword>
<keyword evidence="6" id="KW-1133">Transmembrane helix</keyword>
<evidence type="ECO:0000313" key="11">
    <source>
        <dbReference type="EMBL" id="HHL42659.1"/>
    </source>
</evidence>
<comment type="subcellular location">
    <subcellularLocation>
        <location evidence="1">Membrane</location>
    </subcellularLocation>
</comment>
<dbReference type="Pfam" id="PF02167">
    <property type="entry name" value="Cytochrom_C1"/>
    <property type="match status" value="1"/>
</dbReference>
<dbReference type="AlphaFoldDB" id="A0A7C5QRD0"/>
<dbReference type="PRINTS" id="PR00603">
    <property type="entry name" value="CYTOCHROMEC1"/>
</dbReference>
<keyword evidence="3 9" id="KW-0349">Heme</keyword>
<dbReference type="EMBL" id="DRMJ01000171">
    <property type="protein sequence ID" value="HHL42659.1"/>
    <property type="molecule type" value="Genomic_DNA"/>
</dbReference>
<comment type="caution">
    <text evidence="11">The sequence shown here is derived from an EMBL/GenBank/DDBJ whole genome shotgun (WGS) entry which is preliminary data.</text>
</comment>
<dbReference type="InterPro" id="IPR009056">
    <property type="entry name" value="Cyt_c-like_dom"/>
</dbReference>
<feature type="domain" description="Cytochrome c" evidence="10">
    <location>
        <begin position="39"/>
        <end position="72"/>
    </location>
</feature>
<dbReference type="GO" id="GO:0016020">
    <property type="term" value="C:membrane"/>
    <property type="evidence" value="ECO:0007669"/>
    <property type="project" value="UniProtKB-SubCell"/>
</dbReference>
<evidence type="ECO:0000256" key="5">
    <source>
        <dbReference type="ARBA" id="ARBA00022723"/>
    </source>
</evidence>
<evidence type="ECO:0000256" key="8">
    <source>
        <dbReference type="ARBA" id="ARBA00023136"/>
    </source>
</evidence>
<evidence type="ECO:0000256" key="2">
    <source>
        <dbReference type="ARBA" id="ARBA00016165"/>
    </source>
</evidence>
<dbReference type="SUPFAM" id="SSF46626">
    <property type="entry name" value="Cytochrome c"/>
    <property type="match status" value="1"/>
</dbReference>
<gene>
    <name evidence="11" type="ORF">ENJ42_03495</name>
</gene>
<evidence type="ECO:0000259" key="10">
    <source>
        <dbReference type="PROSITE" id="PS51007"/>
    </source>
</evidence>
<dbReference type="PROSITE" id="PS51007">
    <property type="entry name" value="CYTC"/>
    <property type="match status" value="1"/>
</dbReference>
<comment type="cofactor">
    <cofactor evidence="9">
        <name>heme c</name>
        <dbReference type="ChEBI" id="CHEBI:61717"/>
    </cofactor>
    <text evidence="9">Binds 1 heme c group covalently per subunit.</text>
</comment>
<dbReference type="Gene3D" id="1.10.760.10">
    <property type="entry name" value="Cytochrome c-like domain"/>
    <property type="match status" value="1"/>
</dbReference>
<evidence type="ECO:0000256" key="3">
    <source>
        <dbReference type="ARBA" id="ARBA00022617"/>
    </source>
</evidence>
<keyword evidence="4" id="KW-0812">Transmembrane</keyword>
<evidence type="ECO:0000256" key="7">
    <source>
        <dbReference type="ARBA" id="ARBA00023004"/>
    </source>
</evidence>
<evidence type="ECO:0000256" key="6">
    <source>
        <dbReference type="ARBA" id="ARBA00022989"/>
    </source>
</evidence>
<evidence type="ECO:0000256" key="1">
    <source>
        <dbReference type="ARBA" id="ARBA00004370"/>
    </source>
</evidence>
<feature type="non-terminal residue" evidence="11">
    <location>
        <position position="72"/>
    </location>
</feature>
<feature type="binding site" description="covalent" evidence="9">
    <location>
        <position position="56"/>
    </location>
    <ligand>
        <name>heme c</name>
        <dbReference type="ChEBI" id="CHEBI:61717"/>
    </ligand>
</feature>
<feature type="binding site" description="covalent" evidence="9">
    <location>
        <position position="55"/>
    </location>
    <ligand>
        <name>heme c</name>
        <dbReference type="ChEBI" id="CHEBI:61717"/>
    </ligand>
</feature>
<feature type="binding site" description="covalent" evidence="9">
    <location>
        <position position="52"/>
    </location>
    <ligand>
        <name>heme c</name>
        <dbReference type="ChEBI" id="CHEBI:61717"/>
    </ligand>
</feature>
<protein>
    <recommendedName>
        <fullName evidence="2">Cytochrome c1</fullName>
    </recommendedName>
</protein>
<name>A0A7C5QRD0_9PROT</name>
<keyword evidence="7 9" id="KW-0408">Iron</keyword>
<proteinExistence type="predicted"/>
<reference evidence="11" key="1">
    <citation type="journal article" date="2020" name="mSystems">
        <title>Genome- and Community-Level Interaction Insights into Carbon Utilization and Element Cycling Functions of Hydrothermarchaeota in Hydrothermal Sediment.</title>
        <authorList>
            <person name="Zhou Z."/>
            <person name="Liu Y."/>
            <person name="Xu W."/>
            <person name="Pan J."/>
            <person name="Luo Z.H."/>
            <person name="Li M."/>
        </authorList>
    </citation>
    <scope>NUCLEOTIDE SEQUENCE [LARGE SCALE GENOMIC DNA]</scope>
    <source>
        <strain evidence="11">HyVt-485</strain>
    </source>
</reference>
<dbReference type="PANTHER" id="PTHR10266:SF3">
    <property type="entry name" value="CYTOCHROME C1, HEME PROTEIN, MITOCHONDRIAL"/>
    <property type="match status" value="1"/>
</dbReference>
<evidence type="ECO:0000256" key="4">
    <source>
        <dbReference type="ARBA" id="ARBA00022692"/>
    </source>
</evidence>
<dbReference type="GO" id="GO:0009055">
    <property type="term" value="F:electron transfer activity"/>
    <property type="evidence" value="ECO:0007669"/>
    <property type="project" value="InterPro"/>
</dbReference>
<evidence type="ECO:0000256" key="9">
    <source>
        <dbReference type="PIRSR" id="PIRSR602326-1"/>
    </source>
</evidence>
<dbReference type="GO" id="GO:0020037">
    <property type="term" value="F:heme binding"/>
    <property type="evidence" value="ECO:0007669"/>
    <property type="project" value="InterPro"/>
</dbReference>
<dbReference type="InterPro" id="IPR002326">
    <property type="entry name" value="Cyt_c1"/>
</dbReference>
<dbReference type="InterPro" id="IPR036909">
    <property type="entry name" value="Cyt_c-like_dom_sf"/>
</dbReference>